<name>A0A0N4ZV19_PARTI</name>
<dbReference type="WBParaSite" id="PTRK_0001243000.1">
    <property type="protein sequence ID" value="PTRK_0001243000.1"/>
    <property type="gene ID" value="PTRK_0001243000"/>
</dbReference>
<evidence type="ECO:0000256" key="7">
    <source>
        <dbReference type="ARBA" id="ARBA00039448"/>
    </source>
</evidence>
<evidence type="ECO:0000313" key="12">
    <source>
        <dbReference type="WBParaSite" id="PTRK_0001243000.1"/>
    </source>
</evidence>
<keyword evidence="2" id="KW-0809">Transit peptide</keyword>
<dbReference type="GO" id="GO:0005840">
    <property type="term" value="C:ribosome"/>
    <property type="evidence" value="ECO:0007669"/>
    <property type="project" value="UniProtKB-KW"/>
</dbReference>
<reference evidence="12" key="1">
    <citation type="submission" date="2017-02" db="UniProtKB">
        <authorList>
            <consortium name="WormBaseParasite"/>
        </authorList>
    </citation>
    <scope>IDENTIFICATION</scope>
</reference>
<dbReference type="SUPFAM" id="SSF54427">
    <property type="entry name" value="NTF2-like"/>
    <property type="match status" value="1"/>
</dbReference>
<organism evidence="11 12">
    <name type="scientific">Parastrongyloides trichosuri</name>
    <name type="common">Possum-specific nematode worm</name>
    <dbReference type="NCBI Taxonomy" id="131310"/>
    <lineage>
        <taxon>Eukaryota</taxon>
        <taxon>Metazoa</taxon>
        <taxon>Ecdysozoa</taxon>
        <taxon>Nematoda</taxon>
        <taxon>Chromadorea</taxon>
        <taxon>Rhabditida</taxon>
        <taxon>Tylenchina</taxon>
        <taxon>Panagrolaimomorpha</taxon>
        <taxon>Strongyloidoidea</taxon>
        <taxon>Strongyloididae</taxon>
        <taxon>Parastrongyloides</taxon>
    </lineage>
</organism>
<evidence type="ECO:0000256" key="4">
    <source>
        <dbReference type="ARBA" id="ARBA00023128"/>
    </source>
</evidence>
<dbReference type="PANTHER" id="PTHR28554">
    <property type="entry name" value="39S RIBOSOMAL PROTEIN L45, MITOCHONDRIAL"/>
    <property type="match status" value="1"/>
</dbReference>
<dbReference type="GO" id="GO:0005739">
    <property type="term" value="C:mitochondrion"/>
    <property type="evidence" value="ECO:0007669"/>
    <property type="project" value="UniProtKB-SubCell"/>
</dbReference>
<evidence type="ECO:0000256" key="3">
    <source>
        <dbReference type="ARBA" id="ARBA00022980"/>
    </source>
</evidence>
<dbReference type="PANTHER" id="PTHR28554:SF1">
    <property type="entry name" value="LARGE RIBOSOMAL SUBUNIT PROTEIN ML45"/>
    <property type="match status" value="1"/>
</dbReference>
<dbReference type="InterPro" id="IPR051975">
    <property type="entry name" value="mtLSU_mL45"/>
</dbReference>
<keyword evidence="4" id="KW-0496">Mitochondrion</keyword>
<proteinExistence type="inferred from homology"/>
<dbReference type="STRING" id="131310.A0A0N4ZV19"/>
<evidence type="ECO:0000256" key="6">
    <source>
        <dbReference type="ARBA" id="ARBA00038073"/>
    </source>
</evidence>
<evidence type="ECO:0000259" key="10">
    <source>
        <dbReference type="SMART" id="SM00978"/>
    </source>
</evidence>
<comment type="subcellular location">
    <subcellularLocation>
        <location evidence="1">Mitochondrion</location>
    </subcellularLocation>
</comment>
<keyword evidence="5" id="KW-0687">Ribonucleoprotein</keyword>
<dbReference type="InterPro" id="IPR007379">
    <property type="entry name" value="Tim44-like_dom"/>
</dbReference>
<dbReference type="SMART" id="SM00978">
    <property type="entry name" value="Tim44"/>
    <property type="match status" value="1"/>
</dbReference>
<dbReference type="Proteomes" id="UP000038045">
    <property type="component" value="Unplaced"/>
</dbReference>
<keyword evidence="11" id="KW-1185">Reference proteome</keyword>
<dbReference type="Gene3D" id="3.10.450.240">
    <property type="match status" value="1"/>
</dbReference>
<evidence type="ECO:0000256" key="2">
    <source>
        <dbReference type="ARBA" id="ARBA00022946"/>
    </source>
</evidence>
<dbReference type="AlphaFoldDB" id="A0A0N4ZV19"/>
<feature type="compositionally biased region" description="Basic and acidic residues" evidence="9">
    <location>
        <begin position="344"/>
        <end position="361"/>
    </location>
</feature>
<evidence type="ECO:0000256" key="1">
    <source>
        <dbReference type="ARBA" id="ARBA00004173"/>
    </source>
</evidence>
<evidence type="ECO:0000313" key="11">
    <source>
        <dbReference type="Proteomes" id="UP000038045"/>
    </source>
</evidence>
<dbReference type="GO" id="GO:1990904">
    <property type="term" value="C:ribonucleoprotein complex"/>
    <property type="evidence" value="ECO:0007669"/>
    <property type="project" value="UniProtKB-KW"/>
</dbReference>
<accession>A0A0N4ZV19</accession>
<evidence type="ECO:0000256" key="5">
    <source>
        <dbReference type="ARBA" id="ARBA00023274"/>
    </source>
</evidence>
<feature type="domain" description="Tim44-like" evidence="10">
    <location>
        <begin position="164"/>
        <end position="316"/>
    </location>
</feature>
<dbReference type="InterPro" id="IPR032710">
    <property type="entry name" value="NTF2-like_dom_sf"/>
</dbReference>
<feature type="region of interest" description="Disordered" evidence="9">
    <location>
        <begin position="337"/>
        <end position="361"/>
    </location>
</feature>
<sequence>MNRLSGNIYRTILRLQDLSITQIAGVHHHKERQNLELFLGIKRSNKAKANRNTHKNERMFRRLRGQKTMVLDLPDDAKIRYQQSLSPDEMRRDMLKDGINPYKEIGPRQWEENQITLQSHYGTLDPFVPPEQPLPLHSLLVPGEQFKTKGTELKNRVLHRFHNWRHGVRNIRKKEGHENFDAKKFAVNDALNIYTKAYESMMTRDTKEICNYVTEHAFSKLWPDVQNGSIFFELVEEVKKPELVSVRCADNPHQSGNAIAQIVVKLHTKQKIAVYDRYGQLILGSKDKIKDVQEFIVFENHISDLDGKWRLHDKVYPSWANNEKEVPIQTGISALRAPSYSDQDGPRVTKMLKMDKKKEDD</sequence>
<comment type="similarity">
    <text evidence="6">Belongs to the mitochondrion-specific ribosomal protein mL45 family.</text>
</comment>
<evidence type="ECO:0000256" key="9">
    <source>
        <dbReference type="SAM" id="MobiDB-lite"/>
    </source>
</evidence>
<dbReference type="Pfam" id="PF04280">
    <property type="entry name" value="Tim44"/>
    <property type="match status" value="1"/>
</dbReference>
<keyword evidence="3" id="KW-0689">Ribosomal protein</keyword>
<evidence type="ECO:0000256" key="8">
    <source>
        <dbReference type="ARBA" id="ARBA00043031"/>
    </source>
</evidence>
<protein>
    <recommendedName>
        <fullName evidence="7">Large ribosomal subunit protein mL45</fullName>
    </recommendedName>
    <alternativeName>
        <fullName evidence="8">39S ribosomal protein L45, mitochondrial</fullName>
    </alternativeName>
</protein>